<comment type="caution">
    <text evidence="2">The sequence shown here is derived from an EMBL/GenBank/DDBJ whole genome shotgun (WGS) entry which is preliminary data.</text>
</comment>
<proteinExistence type="predicted"/>
<dbReference type="Proteomes" id="UP000293360">
    <property type="component" value="Unassembled WGS sequence"/>
</dbReference>
<evidence type="ECO:0000313" key="2">
    <source>
        <dbReference type="EMBL" id="RYP09334.1"/>
    </source>
</evidence>
<feature type="compositionally biased region" description="Low complexity" evidence="1">
    <location>
        <begin position="317"/>
        <end position="328"/>
    </location>
</feature>
<feature type="compositionally biased region" description="Low complexity" evidence="1">
    <location>
        <begin position="281"/>
        <end position="303"/>
    </location>
</feature>
<accession>A0A4Q4TSC8</accession>
<feature type="compositionally biased region" description="Polar residues" evidence="1">
    <location>
        <begin position="46"/>
        <end position="55"/>
    </location>
</feature>
<dbReference type="STRING" id="155417.A0A4Q4TSC8"/>
<organism evidence="2 3">
    <name type="scientific">Monosporascus ibericus</name>
    <dbReference type="NCBI Taxonomy" id="155417"/>
    <lineage>
        <taxon>Eukaryota</taxon>
        <taxon>Fungi</taxon>
        <taxon>Dikarya</taxon>
        <taxon>Ascomycota</taxon>
        <taxon>Pezizomycotina</taxon>
        <taxon>Sordariomycetes</taxon>
        <taxon>Xylariomycetidae</taxon>
        <taxon>Xylariales</taxon>
        <taxon>Xylariales incertae sedis</taxon>
        <taxon>Monosporascus</taxon>
    </lineage>
</organism>
<feature type="compositionally biased region" description="Polar residues" evidence="1">
    <location>
        <begin position="28"/>
        <end position="38"/>
    </location>
</feature>
<evidence type="ECO:0000256" key="1">
    <source>
        <dbReference type="SAM" id="MobiDB-lite"/>
    </source>
</evidence>
<dbReference type="OrthoDB" id="5243545at2759"/>
<feature type="compositionally biased region" description="Polar residues" evidence="1">
    <location>
        <begin position="174"/>
        <end position="196"/>
    </location>
</feature>
<gene>
    <name evidence="2" type="ORF">DL764_001381</name>
</gene>
<sequence>MYQYQLPSDDGDYDNLFEASSDEGLGITDNSSSLNSQKGGLLFPPRSTSATTGPSSRFRGSGGLGPNNGLFIDPNRNPFLEPPNTSGLTGSSTGTLTPSSLHGNPTSANVPKVGPNKRFDVSGGGNPGKTTARPYQGASRDRLFNDRGGKFVEVNTVDTANNVGQMNKERDPVGNQSATPDAGETGQTYPQDQQHGVFNGAEELKASPRQGNAAAPGGDPGDDGGSDDGDDNGAKKDGNAEGNNGSNKGEWDGRRDNGDKPADHRNRENNGSMNGGDNEESNTTSINNTGDNNNTERNTNTGNTGRGKISSGNTDSGNNICGNNNVGGSDDGPRISPEPKFEPPYPGWRPDPKLLYEDYQIRMGEGWTMSDQTYEQQPLKKRRKIDIPYSQLINHTFRSMNGLSTL</sequence>
<protein>
    <submittedName>
        <fullName evidence="2">Uncharacterized protein</fullName>
    </submittedName>
</protein>
<feature type="region of interest" description="Disordered" evidence="1">
    <location>
        <begin position="1"/>
        <end position="351"/>
    </location>
</feature>
<feature type="compositionally biased region" description="Basic and acidic residues" evidence="1">
    <location>
        <begin position="139"/>
        <end position="150"/>
    </location>
</feature>
<dbReference type="AlphaFoldDB" id="A0A4Q4TSC8"/>
<keyword evidence="3" id="KW-1185">Reference proteome</keyword>
<feature type="compositionally biased region" description="Acidic residues" evidence="1">
    <location>
        <begin position="220"/>
        <end position="231"/>
    </location>
</feature>
<reference evidence="2 3" key="1">
    <citation type="submission" date="2018-06" db="EMBL/GenBank/DDBJ databases">
        <title>Complete Genomes of Monosporascus.</title>
        <authorList>
            <person name="Robinson A.J."/>
            <person name="Natvig D.O."/>
        </authorList>
    </citation>
    <scope>NUCLEOTIDE SEQUENCE [LARGE SCALE GENOMIC DNA]</scope>
    <source>
        <strain evidence="2 3">CBS 110550</strain>
    </source>
</reference>
<evidence type="ECO:0000313" key="3">
    <source>
        <dbReference type="Proteomes" id="UP000293360"/>
    </source>
</evidence>
<name>A0A4Q4TSC8_9PEZI</name>
<feature type="compositionally biased region" description="Basic and acidic residues" evidence="1">
    <location>
        <begin position="249"/>
        <end position="268"/>
    </location>
</feature>
<feature type="compositionally biased region" description="Polar residues" evidence="1">
    <location>
        <begin position="156"/>
        <end position="165"/>
    </location>
</feature>
<dbReference type="EMBL" id="QJNU01000041">
    <property type="protein sequence ID" value="RYP09334.1"/>
    <property type="molecule type" value="Genomic_DNA"/>
</dbReference>
<feature type="compositionally biased region" description="Basic and acidic residues" evidence="1">
    <location>
        <begin position="331"/>
        <end position="341"/>
    </location>
</feature>
<feature type="compositionally biased region" description="Low complexity" evidence="1">
    <location>
        <begin position="82"/>
        <end position="101"/>
    </location>
</feature>